<evidence type="ECO:0000256" key="1">
    <source>
        <dbReference type="SAM" id="MobiDB-lite"/>
    </source>
</evidence>
<evidence type="ECO:0000313" key="2">
    <source>
        <dbReference type="EMBL" id="OAY53740.1"/>
    </source>
</evidence>
<reference evidence="2" key="1">
    <citation type="submission" date="2016-02" db="EMBL/GenBank/DDBJ databases">
        <title>WGS assembly of Manihot esculenta.</title>
        <authorList>
            <person name="Bredeson J.V."/>
            <person name="Prochnik S.E."/>
            <person name="Lyons J.B."/>
            <person name="Schmutz J."/>
            <person name="Grimwood J."/>
            <person name="Vrebalov J."/>
            <person name="Bart R.S."/>
            <person name="Amuge T."/>
            <person name="Ferguson M.E."/>
            <person name="Green R."/>
            <person name="Putnam N."/>
            <person name="Stites J."/>
            <person name="Rounsley S."/>
            <person name="Rokhsar D.S."/>
        </authorList>
    </citation>
    <scope>NUCLEOTIDE SEQUENCE [LARGE SCALE GENOMIC DNA]</scope>
    <source>
        <tissue evidence="2">Leaf</tissue>
    </source>
</reference>
<protein>
    <submittedName>
        <fullName evidence="2">Uncharacterized protein</fullName>
    </submittedName>
</protein>
<dbReference type="EMBL" id="CM004389">
    <property type="protein sequence ID" value="OAY53740.1"/>
    <property type="molecule type" value="Genomic_DNA"/>
</dbReference>
<organism evidence="2">
    <name type="scientific">Manihot esculenta</name>
    <name type="common">Cassava</name>
    <name type="synonym">Jatropha manihot</name>
    <dbReference type="NCBI Taxonomy" id="3983"/>
    <lineage>
        <taxon>Eukaryota</taxon>
        <taxon>Viridiplantae</taxon>
        <taxon>Streptophyta</taxon>
        <taxon>Embryophyta</taxon>
        <taxon>Tracheophyta</taxon>
        <taxon>Spermatophyta</taxon>
        <taxon>Magnoliopsida</taxon>
        <taxon>eudicotyledons</taxon>
        <taxon>Gunneridae</taxon>
        <taxon>Pentapetalae</taxon>
        <taxon>rosids</taxon>
        <taxon>fabids</taxon>
        <taxon>Malpighiales</taxon>
        <taxon>Euphorbiaceae</taxon>
        <taxon>Crotonoideae</taxon>
        <taxon>Manihoteae</taxon>
        <taxon>Manihot</taxon>
    </lineage>
</organism>
<feature type="region of interest" description="Disordered" evidence="1">
    <location>
        <begin position="1"/>
        <end position="23"/>
    </location>
</feature>
<sequence>MHCSSRRALPPRPPPQPSLTHNRYSDSLHGLNGSYLALSQTFPTPLLFISISSCLHASLLSLTTSIKASSVACISTEGRQRC</sequence>
<gene>
    <name evidence="2" type="ORF">MANES_03G020100</name>
</gene>
<accession>A0A2C9W575</accession>
<proteinExistence type="predicted"/>
<name>A0A2C9W575_MANES</name>
<dbReference type="AlphaFoldDB" id="A0A2C9W575"/>